<dbReference type="PANTHER" id="PTHR10434">
    <property type="entry name" value="1-ACYL-SN-GLYCEROL-3-PHOSPHATE ACYLTRANSFERASE"/>
    <property type="match status" value="1"/>
</dbReference>
<keyword evidence="1" id="KW-0808">Transferase</keyword>
<accession>A0A381WYE4</accession>
<dbReference type="SMART" id="SM00563">
    <property type="entry name" value="PlsC"/>
    <property type="match status" value="1"/>
</dbReference>
<keyword evidence="2" id="KW-0012">Acyltransferase</keyword>
<dbReference type="PANTHER" id="PTHR10434:SF40">
    <property type="entry name" value="1-ACYL-SN-GLYCEROL-3-PHOSPHATE ACYLTRANSFERASE"/>
    <property type="match status" value="1"/>
</dbReference>
<sequence>MQFLAKSSLFTGPFISKLLQWYGAYPLNRDRIDVTAFRWTLNQLRQDGVILIFPEGTRSKGAMIKAKPGVARLVQMSDATILPVAITGTEHIGNVLRVVNPTGNIKVNIGSPFSLPKIDGTIDSAILKSMTDMIMERISILLPEKYRGVYEIDKKERSL</sequence>
<evidence type="ECO:0000256" key="1">
    <source>
        <dbReference type="ARBA" id="ARBA00022679"/>
    </source>
</evidence>
<evidence type="ECO:0000256" key="2">
    <source>
        <dbReference type="ARBA" id="ARBA00023315"/>
    </source>
</evidence>
<gene>
    <name evidence="4" type="ORF">METZ01_LOCUS110145</name>
</gene>
<name>A0A381WYE4_9ZZZZ</name>
<dbReference type="EMBL" id="UINC01013226">
    <property type="protein sequence ID" value="SVA57291.1"/>
    <property type="molecule type" value="Genomic_DNA"/>
</dbReference>
<proteinExistence type="predicted"/>
<organism evidence="4">
    <name type="scientific">marine metagenome</name>
    <dbReference type="NCBI Taxonomy" id="408172"/>
    <lineage>
        <taxon>unclassified sequences</taxon>
        <taxon>metagenomes</taxon>
        <taxon>ecological metagenomes</taxon>
    </lineage>
</organism>
<dbReference type="InterPro" id="IPR002123">
    <property type="entry name" value="Plipid/glycerol_acylTrfase"/>
</dbReference>
<feature type="domain" description="Phospholipid/glycerol acyltransferase" evidence="3">
    <location>
        <begin position="1"/>
        <end position="89"/>
    </location>
</feature>
<dbReference type="CDD" id="cd07989">
    <property type="entry name" value="LPLAT_AGPAT-like"/>
    <property type="match status" value="1"/>
</dbReference>
<dbReference type="SUPFAM" id="SSF69593">
    <property type="entry name" value="Glycerol-3-phosphate (1)-acyltransferase"/>
    <property type="match status" value="1"/>
</dbReference>
<dbReference type="GO" id="GO:0003841">
    <property type="term" value="F:1-acylglycerol-3-phosphate O-acyltransferase activity"/>
    <property type="evidence" value="ECO:0007669"/>
    <property type="project" value="TreeGrafter"/>
</dbReference>
<dbReference type="AlphaFoldDB" id="A0A381WYE4"/>
<dbReference type="GO" id="GO:0006654">
    <property type="term" value="P:phosphatidic acid biosynthetic process"/>
    <property type="evidence" value="ECO:0007669"/>
    <property type="project" value="TreeGrafter"/>
</dbReference>
<evidence type="ECO:0000313" key="4">
    <source>
        <dbReference type="EMBL" id="SVA57291.1"/>
    </source>
</evidence>
<dbReference type="Pfam" id="PF01553">
    <property type="entry name" value="Acyltransferase"/>
    <property type="match status" value="1"/>
</dbReference>
<reference evidence="4" key="1">
    <citation type="submission" date="2018-05" db="EMBL/GenBank/DDBJ databases">
        <authorList>
            <person name="Lanie J.A."/>
            <person name="Ng W.-L."/>
            <person name="Kazmierczak K.M."/>
            <person name="Andrzejewski T.M."/>
            <person name="Davidsen T.M."/>
            <person name="Wayne K.J."/>
            <person name="Tettelin H."/>
            <person name="Glass J.I."/>
            <person name="Rusch D."/>
            <person name="Podicherti R."/>
            <person name="Tsui H.-C.T."/>
            <person name="Winkler M.E."/>
        </authorList>
    </citation>
    <scope>NUCLEOTIDE SEQUENCE</scope>
</reference>
<evidence type="ECO:0000259" key="3">
    <source>
        <dbReference type="SMART" id="SM00563"/>
    </source>
</evidence>
<protein>
    <recommendedName>
        <fullName evidence="3">Phospholipid/glycerol acyltransferase domain-containing protein</fullName>
    </recommendedName>
</protein>